<evidence type="ECO:0000313" key="2">
    <source>
        <dbReference type="Proteomes" id="UP000245910"/>
    </source>
</evidence>
<reference evidence="2" key="1">
    <citation type="submission" date="2014-10" db="EMBL/GenBank/DDBJ databases">
        <authorList>
            <person name="King R."/>
        </authorList>
    </citation>
    <scope>NUCLEOTIDE SEQUENCE [LARGE SCALE GENOMIC DNA]</scope>
    <source>
        <strain evidence="2">A3/5</strain>
    </source>
</reference>
<keyword evidence="2" id="KW-1185">Reference proteome</keyword>
<proteinExistence type="predicted"/>
<evidence type="ECO:0000313" key="1">
    <source>
        <dbReference type="EMBL" id="CEI64499.1"/>
    </source>
</evidence>
<dbReference type="EMBL" id="LN649229">
    <property type="protein sequence ID" value="CEI64499.1"/>
    <property type="molecule type" value="Genomic_DNA"/>
</dbReference>
<sequence length="79" mass="9322">MDQSQRDNNNLYGDIHWPKTQYPLMQFIFSDCKPAVLLETDDIRIEVLSFVNHKVNGEENCTYLNPKNRTQRPGRILLK</sequence>
<dbReference type="Proteomes" id="UP000245910">
    <property type="component" value="Chromosome I"/>
</dbReference>
<dbReference type="AlphaFoldDB" id="A0A2L2T4H4"/>
<protein>
    <submittedName>
        <fullName evidence="1">Uncharacterized protein</fullName>
    </submittedName>
</protein>
<name>A0A2L2T4H4_9HYPO</name>
<organism evidence="1 2">
    <name type="scientific">Fusarium venenatum</name>
    <dbReference type="NCBI Taxonomy" id="56646"/>
    <lineage>
        <taxon>Eukaryota</taxon>
        <taxon>Fungi</taxon>
        <taxon>Dikarya</taxon>
        <taxon>Ascomycota</taxon>
        <taxon>Pezizomycotina</taxon>
        <taxon>Sordariomycetes</taxon>
        <taxon>Hypocreomycetidae</taxon>
        <taxon>Hypocreales</taxon>
        <taxon>Nectriaceae</taxon>
        <taxon>Fusarium</taxon>
    </lineage>
</organism>
<accession>A0A2L2T4H4</accession>